<protein>
    <recommendedName>
        <fullName evidence="4">CUB domain-containing protein</fullName>
    </recommendedName>
</protein>
<keyword evidence="6" id="KW-1185">Reference proteome</keyword>
<dbReference type="InterPro" id="IPR000859">
    <property type="entry name" value="CUB_dom"/>
</dbReference>
<accession>A0AAV2S8K5</accession>
<comment type="caution">
    <text evidence="2">Lacks conserved residue(s) required for the propagation of feature annotation.</text>
</comment>
<gene>
    <name evidence="5" type="ORF">MNOR_LOCUS34494</name>
</gene>
<evidence type="ECO:0000313" key="5">
    <source>
        <dbReference type="EMBL" id="CAL4174369.1"/>
    </source>
</evidence>
<evidence type="ECO:0000313" key="6">
    <source>
        <dbReference type="Proteomes" id="UP001497623"/>
    </source>
</evidence>
<name>A0AAV2S8K5_MEGNR</name>
<dbReference type="PROSITE" id="PS01180">
    <property type="entry name" value="CUB"/>
    <property type="match status" value="1"/>
</dbReference>
<feature type="chain" id="PRO_5043943238" description="CUB domain-containing protein" evidence="3">
    <location>
        <begin position="24"/>
        <end position="407"/>
    </location>
</feature>
<organism evidence="5 6">
    <name type="scientific">Meganyctiphanes norvegica</name>
    <name type="common">Northern krill</name>
    <name type="synonym">Thysanopoda norvegica</name>
    <dbReference type="NCBI Taxonomy" id="48144"/>
    <lineage>
        <taxon>Eukaryota</taxon>
        <taxon>Metazoa</taxon>
        <taxon>Ecdysozoa</taxon>
        <taxon>Arthropoda</taxon>
        <taxon>Crustacea</taxon>
        <taxon>Multicrustacea</taxon>
        <taxon>Malacostraca</taxon>
        <taxon>Eumalacostraca</taxon>
        <taxon>Eucarida</taxon>
        <taxon>Euphausiacea</taxon>
        <taxon>Euphausiidae</taxon>
        <taxon>Meganyctiphanes</taxon>
    </lineage>
</organism>
<evidence type="ECO:0000256" key="2">
    <source>
        <dbReference type="PROSITE-ProRule" id="PRU00059"/>
    </source>
</evidence>
<feature type="signal peptide" evidence="3">
    <location>
        <begin position="1"/>
        <end position="23"/>
    </location>
</feature>
<evidence type="ECO:0000256" key="1">
    <source>
        <dbReference type="ARBA" id="ARBA00023157"/>
    </source>
</evidence>
<evidence type="ECO:0000256" key="3">
    <source>
        <dbReference type="SAM" id="SignalP"/>
    </source>
</evidence>
<proteinExistence type="predicted"/>
<feature type="domain" description="CUB" evidence="4">
    <location>
        <begin position="278"/>
        <end position="404"/>
    </location>
</feature>
<sequence length="407" mass="44266">MPPEVLLMISVQLVVTWVSRGRADILYAENTHLTFDAWLADTKPGFTVNERNLNGRTCYCRAPLTSTTFFPGNYSSSTTRGTTTTTQTPSSSSIPSWFISHSLHPSIPASASIPCWFISHSHDSTWSSFDLVQMSYGTSSHAGTTNTFPTGTTITVSAGQTSYAVSTNVHSSFNSFDQLSVESLGLGQISGIAVPSSSFEMVFMVPHSSVNNADTTNTNTPGETLDGNQPYTLPITMTTGSPGKTLDANKQESLPTTMSTSTSKITVQPTTDSICGSCNATFIIGEDWREHTVTWSSPGWEQGTNYPDGCVCTLTVKLQVMMGSVNFRFANGSNIFALDNCSYDRLEVQIDEIHDVWCDYGMADKSEVMMTFDGTPKTATFLFVSDPFDGRTTERGFQLIMEPTLFG</sequence>
<evidence type="ECO:0000259" key="4">
    <source>
        <dbReference type="PROSITE" id="PS01180"/>
    </source>
</evidence>
<feature type="disulfide bond" evidence="2">
    <location>
        <begin position="341"/>
        <end position="358"/>
    </location>
</feature>
<dbReference type="AlphaFoldDB" id="A0AAV2S8K5"/>
<comment type="caution">
    <text evidence="5">The sequence shown here is derived from an EMBL/GenBank/DDBJ whole genome shotgun (WGS) entry which is preliminary data.</text>
</comment>
<keyword evidence="3" id="KW-0732">Signal</keyword>
<dbReference type="EMBL" id="CAXKWB010053384">
    <property type="protein sequence ID" value="CAL4174369.1"/>
    <property type="molecule type" value="Genomic_DNA"/>
</dbReference>
<keyword evidence="1 2" id="KW-1015">Disulfide bond</keyword>
<reference evidence="5 6" key="1">
    <citation type="submission" date="2024-05" db="EMBL/GenBank/DDBJ databases">
        <authorList>
            <person name="Wallberg A."/>
        </authorList>
    </citation>
    <scope>NUCLEOTIDE SEQUENCE [LARGE SCALE GENOMIC DNA]</scope>
</reference>
<dbReference type="Proteomes" id="UP001497623">
    <property type="component" value="Unassembled WGS sequence"/>
</dbReference>